<protein>
    <recommendedName>
        <fullName evidence="1">LarA-like N-terminal domain-containing protein</fullName>
    </recommendedName>
</protein>
<evidence type="ECO:0000313" key="2">
    <source>
        <dbReference type="EMBL" id="SVB60691.1"/>
    </source>
</evidence>
<dbReference type="Pfam" id="PF09861">
    <property type="entry name" value="Lar_N"/>
    <property type="match status" value="1"/>
</dbReference>
<accession>A0A382FFC2</accession>
<dbReference type="EMBL" id="UINC01049208">
    <property type="protein sequence ID" value="SVB60691.1"/>
    <property type="molecule type" value="Genomic_DNA"/>
</dbReference>
<feature type="non-terminal residue" evidence="2">
    <location>
        <position position="84"/>
    </location>
</feature>
<dbReference type="GO" id="GO:0050043">
    <property type="term" value="F:lactate racemase activity"/>
    <property type="evidence" value="ECO:0007669"/>
    <property type="project" value="InterPro"/>
</dbReference>
<sequence>MARIPLRSRAWHGDEQIELPVPGAWSVDVLHPADAPELPEDGLRQALAQPHAGPSLAELAKGKNTALIVVDDLGRPTPAHRIVP</sequence>
<organism evidence="2">
    <name type="scientific">marine metagenome</name>
    <dbReference type="NCBI Taxonomy" id="408172"/>
    <lineage>
        <taxon>unclassified sequences</taxon>
        <taxon>metagenomes</taxon>
        <taxon>ecological metagenomes</taxon>
    </lineage>
</organism>
<dbReference type="AlphaFoldDB" id="A0A382FFC2"/>
<feature type="domain" description="LarA-like N-terminal" evidence="1">
    <location>
        <begin position="13"/>
        <end position="84"/>
    </location>
</feature>
<dbReference type="Gene3D" id="3.40.50.11440">
    <property type="match status" value="1"/>
</dbReference>
<gene>
    <name evidence="2" type="ORF">METZ01_LOCUS213545</name>
</gene>
<name>A0A382FFC2_9ZZZZ</name>
<dbReference type="InterPro" id="IPR018657">
    <property type="entry name" value="LarA-like_N"/>
</dbReference>
<evidence type="ECO:0000259" key="1">
    <source>
        <dbReference type="Pfam" id="PF09861"/>
    </source>
</evidence>
<proteinExistence type="predicted"/>
<reference evidence="2" key="1">
    <citation type="submission" date="2018-05" db="EMBL/GenBank/DDBJ databases">
        <authorList>
            <person name="Lanie J.A."/>
            <person name="Ng W.-L."/>
            <person name="Kazmierczak K.M."/>
            <person name="Andrzejewski T.M."/>
            <person name="Davidsen T.M."/>
            <person name="Wayne K.J."/>
            <person name="Tettelin H."/>
            <person name="Glass J.I."/>
            <person name="Rusch D."/>
            <person name="Podicherti R."/>
            <person name="Tsui H.-C.T."/>
            <person name="Winkler M.E."/>
        </authorList>
    </citation>
    <scope>NUCLEOTIDE SEQUENCE</scope>
</reference>